<feature type="transmembrane region" description="Helical" evidence="1">
    <location>
        <begin position="343"/>
        <end position="359"/>
    </location>
</feature>
<dbReference type="PROSITE" id="PS51831">
    <property type="entry name" value="HD"/>
    <property type="match status" value="1"/>
</dbReference>
<evidence type="ECO:0000313" key="4">
    <source>
        <dbReference type="Proteomes" id="UP000366051"/>
    </source>
</evidence>
<dbReference type="InterPro" id="IPR003607">
    <property type="entry name" value="HD/PDEase_dom"/>
</dbReference>
<dbReference type="Pfam" id="PF01966">
    <property type="entry name" value="HD"/>
    <property type="match status" value="1"/>
</dbReference>
<dbReference type="InterPro" id="IPR006675">
    <property type="entry name" value="HDIG_dom"/>
</dbReference>
<dbReference type="Pfam" id="PF07697">
    <property type="entry name" value="7TMR-HDED"/>
    <property type="match status" value="1"/>
</dbReference>
<feature type="transmembrane region" description="Helical" evidence="1">
    <location>
        <begin position="364"/>
        <end position="380"/>
    </location>
</feature>
<organism evidence="3 4">
    <name type="scientific">Heliorestis convoluta</name>
    <dbReference type="NCBI Taxonomy" id="356322"/>
    <lineage>
        <taxon>Bacteria</taxon>
        <taxon>Bacillati</taxon>
        <taxon>Bacillota</taxon>
        <taxon>Clostridia</taxon>
        <taxon>Eubacteriales</taxon>
        <taxon>Heliobacteriaceae</taxon>
        <taxon>Heliorestis</taxon>
    </lineage>
</organism>
<dbReference type="PANTHER" id="PTHR36442">
    <property type="entry name" value="CYCLIC-DI-AMP PHOSPHODIESTERASE PGPH"/>
    <property type="match status" value="1"/>
</dbReference>
<dbReference type="Proteomes" id="UP000366051">
    <property type="component" value="Chromosome"/>
</dbReference>
<dbReference type="InterPro" id="IPR006674">
    <property type="entry name" value="HD_domain"/>
</dbReference>
<dbReference type="NCBIfam" id="TIGR00277">
    <property type="entry name" value="HDIG"/>
    <property type="match status" value="1"/>
</dbReference>
<keyword evidence="1" id="KW-0472">Membrane</keyword>
<evidence type="ECO:0000256" key="1">
    <source>
        <dbReference type="SAM" id="Phobius"/>
    </source>
</evidence>
<dbReference type="AlphaFoldDB" id="A0A5Q2MYB8"/>
<evidence type="ECO:0000259" key="2">
    <source>
        <dbReference type="PROSITE" id="PS51831"/>
    </source>
</evidence>
<keyword evidence="1" id="KW-1133">Transmembrane helix</keyword>
<dbReference type="OrthoDB" id="9806952at2"/>
<evidence type="ECO:0000313" key="3">
    <source>
        <dbReference type="EMBL" id="QGG47894.1"/>
    </source>
</evidence>
<feature type="transmembrane region" description="Helical" evidence="1">
    <location>
        <begin position="275"/>
        <end position="298"/>
    </location>
</feature>
<dbReference type="Gene3D" id="1.10.3210.10">
    <property type="entry name" value="Hypothetical protein af1432"/>
    <property type="match status" value="1"/>
</dbReference>
<dbReference type="PANTHER" id="PTHR36442:SF1">
    <property type="entry name" value="CYCLIC-DI-AMP PHOSPHODIESTERASE PGPH"/>
    <property type="match status" value="1"/>
</dbReference>
<name>A0A5Q2MYB8_9FIRM</name>
<keyword evidence="1" id="KW-0812">Transmembrane</keyword>
<feature type="domain" description="HD" evidence="2">
    <location>
        <begin position="498"/>
        <end position="642"/>
    </location>
</feature>
<proteinExistence type="predicted"/>
<dbReference type="Pfam" id="PF07698">
    <property type="entry name" value="7TM-7TMR_HD"/>
    <property type="match status" value="1"/>
</dbReference>
<sequence length="709" mass="79146">MALVFFIALTAIMSFGYLSDLETLEVGQVSAKDIKAPQSKDIIDEEKTAIAREQKVRATPPVYTHDPNAVVRVQNLVDQFFRTLIDWRQTEPPVLEDAVVIHDETEREQIDQLKAKVPIPIPENILQKLITTSPETLAFIQVETENLIAEMLSMPGLTEELNRLPEGMPQTRAAGRVLPYNMEEAKRIVDGRIENANLAQDVKEILHSTVPLFLRPNSFLDVEATKRLHNEVRQSVAPVTFPVRQDQMILRTGDVVTEEHIEILSQFGLLRTGDIWLQTAGMAFLVLLNMAVLIWYLWTHRRDLFQDERMLWLLGLMITLSLLTAKAISSVRLHEQPEVMEQLLYVIPAATGPMLLAILLDSRIAIFVSIVNSLLIGLMADYSITHAFVAFFGSLVGIYSVSRFSQRMDFARAGINVAIVNSLAIVALGLITNTNLTIIAAYGIPMGLLSGILSSVFMIGSLPYLESTFKITTSVKLLELANPNQPLLRKLLMEAPGTYHHSLLVGNLGEAAAEQIGADPLLVRTGAYYHDIGKIKRPPFFIENQNQGQNPHDKIAPSLSTLIITSHVKDGVELCRKAGLPTAVVDIVEQHHGDTLVSFFYHRAMEADRTESIQEQDFRYEGPKPQTKEAALVMLADTVEAAVRSLPQPTSGKIEGLVRKLIKDKLNDGQLEESDLTFKDLDLIAQSFCRVLNGIYHTRIEYPEQVSKE</sequence>
<dbReference type="InterPro" id="IPR011621">
    <property type="entry name" value="Metal-dep_PHydrolase_7TM_intra"/>
</dbReference>
<gene>
    <name evidence="3" type="ORF">FTV88_1796</name>
</gene>
<reference evidence="4" key="1">
    <citation type="submission" date="2019-11" db="EMBL/GenBank/DDBJ databases">
        <title>Genome sequence of Heliorestis convoluta strain HH, an alkaliphilic and minimalistic phototrophic bacterium from a soda lake in Egypt.</title>
        <authorList>
            <person name="Dewey E.D."/>
            <person name="Stokes L.M."/>
            <person name="Burchell B.M."/>
            <person name="Shaffer K.N."/>
            <person name="Huntington A.M."/>
            <person name="Baker J.M."/>
            <person name="Nadendla S."/>
            <person name="Giglio M.G."/>
            <person name="Touchman J.W."/>
            <person name="Blankenship R.E."/>
            <person name="Madigan M.T."/>
            <person name="Sattley W.M."/>
        </authorList>
    </citation>
    <scope>NUCLEOTIDE SEQUENCE [LARGE SCALE GENOMIC DNA]</scope>
    <source>
        <strain evidence="4">HH</strain>
    </source>
</reference>
<protein>
    <submittedName>
        <fullName evidence="3">HDIG domain-containing protein</fullName>
    </submittedName>
</protein>
<dbReference type="EMBL" id="CP045875">
    <property type="protein sequence ID" value="QGG47894.1"/>
    <property type="molecule type" value="Genomic_DNA"/>
</dbReference>
<feature type="transmembrane region" description="Helical" evidence="1">
    <location>
        <begin position="310"/>
        <end position="331"/>
    </location>
</feature>
<dbReference type="CDD" id="cd00077">
    <property type="entry name" value="HDc"/>
    <property type="match status" value="1"/>
</dbReference>
<dbReference type="InterPro" id="IPR011624">
    <property type="entry name" value="Metal-dep_PHydrolase_7TM_extra"/>
</dbReference>
<dbReference type="SUPFAM" id="SSF109604">
    <property type="entry name" value="HD-domain/PDEase-like"/>
    <property type="match status" value="1"/>
</dbReference>
<dbReference type="KEGG" id="hcv:FTV88_1796"/>
<dbReference type="InterPro" id="IPR052722">
    <property type="entry name" value="PgpH_phosphodiesterase"/>
</dbReference>
<accession>A0A5Q2MYB8</accession>
<feature type="transmembrane region" description="Helical" evidence="1">
    <location>
        <begin position="438"/>
        <end position="460"/>
    </location>
</feature>
<dbReference type="SMART" id="SM00471">
    <property type="entry name" value="HDc"/>
    <property type="match status" value="1"/>
</dbReference>
<feature type="transmembrane region" description="Helical" evidence="1">
    <location>
        <begin position="414"/>
        <end position="432"/>
    </location>
</feature>
<keyword evidence="4" id="KW-1185">Reference proteome</keyword>
<dbReference type="RefSeq" id="WP_153725189.1">
    <property type="nucleotide sequence ID" value="NZ_CP045875.1"/>
</dbReference>